<organism evidence="2 3">
    <name type="scientific">Strongylus vulgaris</name>
    <name type="common">Blood worm</name>
    <dbReference type="NCBI Taxonomy" id="40348"/>
    <lineage>
        <taxon>Eukaryota</taxon>
        <taxon>Metazoa</taxon>
        <taxon>Ecdysozoa</taxon>
        <taxon>Nematoda</taxon>
        <taxon>Chromadorea</taxon>
        <taxon>Rhabditida</taxon>
        <taxon>Rhabditina</taxon>
        <taxon>Rhabditomorpha</taxon>
        <taxon>Strongyloidea</taxon>
        <taxon>Strongylidae</taxon>
        <taxon>Strongylus</taxon>
    </lineage>
</organism>
<dbReference type="OrthoDB" id="10550872at2759"/>
<dbReference type="AlphaFoldDB" id="A0A3P7J036"/>
<feature type="compositionally biased region" description="Basic residues" evidence="1">
    <location>
        <begin position="65"/>
        <end position="74"/>
    </location>
</feature>
<evidence type="ECO:0000313" key="3">
    <source>
        <dbReference type="Proteomes" id="UP000270094"/>
    </source>
</evidence>
<reference evidence="2 3" key="1">
    <citation type="submission" date="2018-11" db="EMBL/GenBank/DDBJ databases">
        <authorList>
            <consortium name="Pathogen Informatics"/>
        </authorList>
    </citation>
    <scope>NUCLEOTIDE SEQUENCE [LARGE SCALE GENOMIC DNA]</scope>
</reference>
<protein>
    <submittedName>
        <fullName evidence="2">Uncharacterized protein</fullName>
    </submittedName>
</protein>
<evidence type="ECO:0000313" key="2">
    <source>
        <dbReference type="EMBL" id="VDM76236.1"/>
    </source>
</evidence>
<proteinExistence type="predicted"/>
<name>A0A3P7J036_STRVU</name>
<keyword evidence="3" id="KW-1185">Reference proteome</keyword>
<accession>A0A3P7J036</accession>
<sequence length="113" mass="12347">MSISPSSAAAAIVKTSNSILQWPPFPRSQRVLHPYVTQYSDSGFGSALSSGSSCSYLPPPPPYRMRSKQHKIHRSSSDSKYSIGQQSAIPAYAAVQRAKHGTRWNSQCSLVSY</sequence>
<evidence type="ECO:0000256" key="1">
    <source>
        <dbReference type="SAM" id="MobiDB-lite"/>
    </source>
</evidence>
<gene>
    <name evidence="2" type="ORF">SVUK_LOCUS11234</name>
</gene>
<feature type="region of interest" description="Disordered" evidence="1">
    <location>
        <begin position="59"/>
        <end position="83"/>
    </location>
</feature>
<dbReference type="EMBL" id="UYYB01096592">
    <property type="protein sequence ID" value="VDM76236.1"/>
    <property type="molecule type" value="Genomic_DNA"/>
</dbReference>
<dbReference type="Proteomes" id="UP000270094">
    <property type="component" value="Unassembled WGS sequence"/>
</dbReference>